<keyword evidence="4 6" id="KW-0732">Signal</keyword>
<evidence type="ECO:0000313" key="14">
    <source>
        <dbReference type="Proteomes" id="UP000322899"/>
    </source>
</evidence>
<feature type="transmembrane region" description="Helical" evidence="8">
    <location>
        <begin position="656"/>
        <end position="677"/>
    </location>
</feature>
<comment type="subunit">
    <text evidence="2">Homodimer.</text>
</comment>
<evidence type="ECO:0000256" key="8">
    <source>
        <dbReference type="SAM" id="Phobius"/>
    </source>
</evidence>
<name>A0A5A8D3L4_CAFRO</name>
<dbReference type="Gene3D" id="3.60.21.10">
    <property type="match status" value="1"/>
</dbReference>
<feature type="chain" id="PRO_5034155493" description="Purple acid phosphatase" evidence="6">
    <location>
        <begin position="20"/>
        <end position="715"/>
    </location>
</feature>
<dbReference type="InterPro" id="IPR008963">
    <property type="entry name" value="Purple_acid_Pase-like_N"/>
</dbReference>
<evidence type="ECO:0000313" key="13">
    <source>
        <dbReference type="EMBL" id="KAA0170000.1"/>
    </source>
</evidence>
<proteinExistence type="inferred from homology"/>
<gene>
    <name evidence="13" type="ORF">FNF27_06753</name>
    <name evidence="12" type="ORF">FNF31_04591</name>
</gene>
<dbReference type="CDD" id="cd00839">
    <property type="entry name" value="MPP_PAPs"/>
    <property type="match status" value="1"/>
</dbReference>
<dbReference type="PANTHER" id="PTHR45778:SF3">
    <property type="entry name" value="PURPLE ACID PHOSPHATASE"/>
    <property type="match status" value="1"/>
</dbReference>
<dbReference type="OrthoDB" id="45007at2759"/>
<evidence type="ECO:0000313" key="15">
    <source>
        <dbReference type="Proteomes" id="UP000325113"/>
    </source>
</evidence>
<keyword evidence="8" id="KW-0472">Membrane</keyword>
<evidence type="ECO:0000256" key="5">
    <source>
        <dbReference type="ARBA" id="ARBA00023180"/>
    </source>
</evidence>
<keyword evidence="3" id="KW-0964">Secreted</keyword>
<dbReference type="Proteomes" id="UP000322899">
    <property type="component" value="Unassembled WGS sequence"/>
</dbReference>
<keyword evidence="5" id="KW-0325">Glycoprotein</keyword>
<comment type="catalytic activity">
    <reaction evidence="6">
        <text>a phosphate monoester + H2O = an alcohol + phosphate</text>
        <dbReference type="Rhea" id="RHEA:15017"/>
        <dbReference type="ChEBI" id="CHEBI:15377"/>
        <dbReference type="ChEBI" id="CHEBI:30879"/>
        <dbReference type="ChEBI" id="CHEBI:43474"/>
        <dbReference type="ChEBI" id="CHEBI:67140"/>
        <dbReference type="EC" id="3.1.3.2"/>
    </reaction>
</comment>
<dbReference type="AlphaFoldDB" id="A0A5A8D3L4"/>
<evidence type="ECO:0000259" key="11">
    <source>
        <dbReference type="Pfam" id="PF16656"/>
    </source>
</evidence>
<keyword evidence="6" id="KW-0378">Hydrolase</keyword>
<evidence type="ECO:0000256" key="7">
    <source>
        <dbReference type="SAM" id="MobiDB-lite"/>
    </source>
</evidence>
<dbReference type="Pfam" id="PF16656">
    <property type="entry name" value="Pur_ac_phosph_N"/>
    <property type="match status" value="1"/>
</dbReference>
<feature type="region of interest" description="Disordered" evidence="7">
    <location>
        <begin position="692"/>
        <end position="715"/>
    </location>
</feature>
<dbReference type="InterPro" id="IPR004843">
    <property type="entry name" value="Calcineurin-like_PHP"/>
</dbReference>
<dbReference type="PANTHER" id="PTHR45778">
    <property type="entry name" value="PURPLE ACID PHOSPHATASE-RELATED"/>
    <property type="match status" value="1"/>
</dbReference>
<evidence type="ECO:0000256" key="3">
    <source>
        <dbReference type="ARBA" id="ARBA00022525"/>
    </source>
</evidence>
<evidence type="ECO:0000256" key="2">
    <source>
        <dbReference type="ARBA" id="ARBA00011738"/>
    </source>
</evidence>
<protein>
    <recommendedName>
        <fullName evidence="6">Purple acid phosphatase</fullName>
        <ecNumber evidence="6">3.1.3.2</ecNumber>
    </recommendedName>
</protein>
<evidence type="ECO:0000256" key="1">
    <source>
        <dbReference type="ARBA" id="ARBA00004613"/>
    </source>
</evidence>
<feature type="domain" description="Purple acid phosphatase N-terminal" evidence="11">
    <location>
        <begin position="199"/>
        <end position="297"/>
    </location>
</feature>
<feature type="domain" description="Purple acid phosphatase C-terminal" evidence="10">
    <location>
        <begin position="573"/>
        <end position="632"/>
    </location>
</feature>
<dbReference type="InterPro" id="IPR041792">
    <property type="entry name" value="MPP_PAP"/>
</dbReference>
<evidence type="ECO:0000259" key="10">
    <source>
        <dbReference type="Pfam" id="PF14008"/>
    </source>
</evidence>
<comment type="similarity">
    <text evidence="6">Belongs to the metallophosphoesterase superfamily. Purple acid phosphatase family.</text>
</comment>
<sequence length="715" mass="77300">MRAFLSLLAVAAAAASARAGKGYENENQFHGRPFTHTDHTAALAAQLGTDNRPVEGFTVASKRALSPDDGSSLEIMTSKYTDLSNGAWLRVRLDFPEAKNSSDAELQTQWIGVFGPSGINASTTTPIKYSLATVDAGYATSGVADINFRVLNMRVPLDIIFFRDCRVPVYTDADRSIHSCNATLRVGPVTFADYDLPYRVSLLRRTDQTTMGVAWTTKTTTTGQKVWLQRVQSETGMPVGDASVFTPKAEQAYTAGDLCDAPAATYGYFNPGVRNVAVLTGLEPGARYNYTIVDAAGANLTYFETFDTPTAAGGDKSASLLVFADLGRGTEDGALTWDDYGRPALNTSRRMREDLDRGIGHDGIFHVGDISYAVGFLSIWDTYGDMMEPLLRRTAYSLNYGNHEADNTAATTPAGRTVTLFNGSDAGGECGVATNGWYPMPWDSIDAPWYSYDVGPVHVVAMGTEHDFRTGSPQHAWIEADLKAVDRSVTPWILFGGHRPMYIDSTYAGPWDSDINVSDMLIEHVEPLLVKYAVDVAVWGHNHVVQRLCKLRGGECVERSSGEGHTYTKGGDGVVHLVIGAAGASFSNNIHHPHLEMTEFGAYVYGHSRMNFESDRRMTWQWIANEGGDVLDFMEIVNTAAPPQPPATPGTGPGTVAAIVGGSVAGIALIAAGFWCYRRHRIAAASAGERAALRDSGDGSHAAPSSPFTRLEDRR</sequence>
<dbReference type="EMBL" id="VLTM01000049">
    <property type="protein sequence ID" value="KAA0159946.1"/>
    <property type="molecule type" value="Genomic_DNA"/>
</dbReference>
<dbReference type="GO" id="GO:0005576">
    <property type="term" value="C:extracellular region"/>
    <property type="evidence" value="ECO:0007669"/>
    <property type="project" value="UniProtKB-SubCell"/>
</dbReference>
<comment type="caution">
    <text evidence="12">The sequence shown here is derived from an EMBL/GenBank/DDBJ whole genome shotgun (WGS) entry which is preliminary data.</text>
</comment>
<dbReference type="Proteomes" id="UP000325113">
    <property type="component" value="Unassembled WGS sequence"/>
</dbReference>
<dbReference type="InterPro" id="IPR015914">
    <property type="entry name" value="PAPs_N"/>
</dbReference>
<evidence type="ECO:0000256" key="4">
    <source>
        <dbReference type="ARBA" id="ARBA00022729"/>
    </source>
</evidence>
<dbReference type="GO" id="GO:0003993">
    <property type="term" value="F:acid phosphatase activity"/>
    <property type="evidence" value="ECO:0007669"/>
    <property type="project" value="UniProtKB-EC"/>
</dbReference>
<dbReference type="Pfam" id="PF00149">
    <property type="entry name" value="Metallophos"/>
    <property type="match status" value="1"/>
</dbReference>
<dbReference type="EMBL" id="VLTO01000064">
    <property type="protein sequence ID" value="KAA0170000.1"/>
    <property type="molecule type" value="Genomic_DNA"/>
</dbReference>
<evidence type="ECO:0000259" key="9">
    <source>
        <dbReference type="Pfam" id="PF00149"/>
    </source>
</evidence>
<dbReference type="InterPro" id="IPR029052">
    <property type="entry name" value="Metallo-depent_PP-like"/>
</dbReference>
<organism evidence="12 15">
    <name type="scientific">Cafeteria roenbergensis</name>
    <name type="common">Marine flagellate</name>
    <dbReference type="NCBI Taxonomy" id="33653"/>
    <lineage>
        <taxon>Eukaryota</taxon>
        <taxon>Sar</taxon>
        <taxon>Stramenopiles</taxon>
        <taxon>Bigyra</taxon>
        <taxon>Opalozoa</taxon>
        <taxon>Bicosoecida</taxon>
        <taxon>Cafeteriaceae</taxon>
        <taxon>Cafeteria</taxon>
    </lineage>
</organism>
<evidence type="ECO:0000313" key="12">
    <source>
        <dbReference type="EMBL" id="KAA0159946.1"/>
    </source>
</evidence>
<keyword evidence="8" id="KW-1133">Transmembrane helix</keyword>
<dbReference type="SUPFAM" id="SSF56300">
    <property type="entry name" value="Metallo-dependent phosphatases"/>
    <property type="match status" value="1"/>
</dbReference>
<comment type="subcellular location">
    <subcellularLocation>
        <location evidence="1">Secreted</location>
    </subcellularLocation>
</comment>
<dbReference type="SUPFAM" id="SSF49363">
    <property type="entry name" value="Purple acid phosphatase, N-terminal domain"/>
    <property type="match status" value="1"/>
</dbReference>
<dbReference type="EC" id="3.1.3.2" evidence="6"/>
<feature type="domain" description="Calcineurin-like phosphoesterase" evidence="9">
    <location>
        <begin position="320"/>
        <end position="544"/>
    </location>
</feature>
<dbReference type="Pfam" id="PF14008">
    <property type="entry name" value="Metallophos_C"/>
    <property type="match status" value="1"/>
</dbReference>
<keyword evidence="8" id="KW-0812">Transmembrane</keyword>
<reference evidence="14 15" key="1">
    <citation type="submission" date="2019-07" db="EMBL/GenBank/DDBJ databases">
        <title>Genomes of Cafeteria roenbergensis.</title>
        <authorList>
            <person name="Fischer M.G."/>
            <person name="Hackl T."/>
            <person name="Roman M."/>
        </authorList>
    </citation>
    <scope>NUCLEOTIDE SEQUENCE [LARGE SCALE GENOMIC DNA]</scope>
    <source>
        <strain evidence="12 15">Cflag</strain>
        <strain evidence="13 14">E4-10P</strain>
    </source>
</reference>
<dbReference type="InterPro" id="IPR025733">
    <property type="entry name" value="PAPs_C"/>
</dbReference>
<accession>A0A5A8D3L4</accession>
<dbReference type="GO" id="GO:0046872">
    <property type="term" value="F:metal ion binding"/>
    <property type="evidence" value="ECO:0007669"/>
    <property type="project" value="InterPro"/>
</dbReference>
<evidence type="ECO:0000256" key="6">
    <source>
        <dbReference type="RuleBase" id="RU361203"/>
    </source>
</evidence>
<feature type="signal peptide" evidence="6">
    <location>
        <begin position="1"/>
        <end position="19"/>
    </location>
</feature>